<keyword evidence="1" id="KW-0479">Metal-binding</keyword>
<keyword evidence="2 5" id="KW-0863">Zinc-finger</keyword>
<reference evidence="8" key="1">
    <citation type="submission" date="2025-08" db="UniProtKB">
        <authorList>
            <consortium name="RefSeq"/>
        </authorList>
    </citation>
    <scope>IDENTIFICATION</scope>
    <source>
        <tissue evidence="8">Gonads</tissue>
    </source>
</reference>
<dbReference type="SMART" id="SM00980">
    <property type="entry name" value="THAP"/>
    <property type="match status" value="1"/>
</dbReference>
<feature type="domain" description="THAP-type" evidence="6">
    <location>
        <begin position="1"/>
        <end position="80"/>
    </location>
</feature>
<evidence type="ECO:0000256" key="1">
    <source>
        <dbReference type="ARBA" id="ARBA00022723"/>
    </source>
</evidence>
<dbReference type="Pfam" id="PF05485">
    <property type="entry name" value="THAP"/>
    <property type="match status" value="1"/>
</dbReference>
<sequence>MPCCSAINCSNRTEKGYRLYRFPRNDKNRAKWVHNMRRGGNWQPSEAARLCEKHFEKTQFENKRADGKVKLRPNAVPTIFNLPNPPLNTECLKRRHYKDDDLFEELSVENSLLRNRIECSQNTSINALQIQNRSICEELIKIKDTLPTHFIEDQIKVFVENVKKS</sequence>
<dbReference type="SMART" id="SM00692">
    <property type="entry name" value="DM3"/>
    <property type="match status" value="1"/>
</dbReference>
<evidence type="ECO:0000259" key="6">
    <source>
        <dbReference type="PROSITE" id="PS50950"/>
    </source>
</evidence>
<dbReference type="RefSeq" id="XP_030762468.1">
    <property type="nucleotide sequence ID" value="XM_030906608.1"/>
</dbReference>
<dbReference type="SUPFAM" id="SSF57716">
    <property type="entry name" value="Glucocorticoid receptor-like (DNA-binding domain)"/>
    <property type="match status" value="1"/>
</dbReference>
<evidence type="ECO:0000256" key="4">
    <source>
        <dbReference type="ARBA" id="ARBA00023125"/>
    </source>
</evidence>
<dbReference type="InterPro" id="IPR052224">
    <property type="entry name" value="THAP_domain_protein"/>
</dbReference>
<accession>A0A6J2YEV7</accession>
<dbReference type="GO" id="GO:0003677">
    <property type="term" value="F:DNA binding"/>
    <property type="evidence" value="ECO:0007669"/>
    <property type="project" value="UniProtKB-UniRule"/>
</dbReference>
<dbReference type="Gene3D" id="6.20.210.20">
    <property type="entry name" value="THAP domain"/>
    <property type="match status" value="1"/>
</dbReference>
<dbReference type="InterPro" id="IPR038441">
    <property type="entry name" value="THAP_Znf_sf"/>
</dbReference>
<dbReference type="InterPro" id="IPR006612">
    <property type="entry name" value="THAP_Znf"/>
</dbReference>
<dbReference type="GO" id="GO:0008270">
    <property type="term" value="F:zinc ion binding"/>
    <property type="evidence" value="ECO:0007669"/>
    <property type="project" value="UniProtKB-KW"/>
</dbReference>
<keyword evidence="3" id="KW-0862">Zinc</keyword>
<dbReference type="AlphaFoldDB" id="A0A6J2YEV7"/>
<evidence type="ECO:0000313" key="8">
    <source>
        <dbReference type="RefSeq" id="XP_030762468.1"/>
    </source>
</evidence>
<dbReference type="OrthoDB" id="6781410at2759"/>
<evidence type="ECO:0000256" key="2">
    <source>
        <dbReference type="ARBA" id="ARBA00022771"/>
    </source>
</evidence>
<keyword evidence="7" id="KW-1185">Reference proteome</keyword>
<proteinExistence type="predicted"/>
<evidence type="ECO:0000256" key="3">
    <source>
        <dbReference type="ARBA" id="ARBA00022833"/>
    </source>
</evidence>
<name>A0A6J2YEV7_SITOR</name>
<dbReference type="GeneID" id="115887238"/>
<protein>
    <submittedName>
        <fullName evidence="8">52 kDa repressor of the inhibitor of the protein kinase-like isoform X2</fullName>
    </submittedName>
</protein>
<evidence type="ECO:0000256" key="5">
    <source>
        <dbReference type="PROSITE-ProRule" id="PRU00309"/>
    </source>
</evidence>
<dbReference type="PANTHER" id="PTHR46927">
    <property type="entry name" value="AGAP005574-PA"/>
    <property type="match status" value="1"/>
</dbReference>
<gene>
    <name evidence="8" type="primary">LOC115887238</name>
</gene>
<dbReference type="Proteomes" id="UP000504635">
    <property type="component" value="Unplaced"/>
</dbReference>
<keyword evidence="4 5" id="KW-0238">DNA-binding</keyword>
<dbReference type="PANTHER" id="PTHR46927:SF3">
    <property type="entry name" value="THAP-TYPE DOMAIN-CONTAINING PROTEIN"/>
    <property type="match status" value="1"/>
</dbReference>
<evidence type="ECO:0000313" key="7">
    <source>
        <dbReference type="Proteomes" id="UP000504635"/>
    </source>
</evidence>
<organism evidence="7 8">
    <name type="scientific">Sitophilus oryzae</name>
    <name type="common">Rice weevil</name>
    <name type="synonym">Curculio oryzae</name>
    <dbReference type="NCBI Taxonomy" id="7048"/>
    <lineage>
        <taxon>Eukaryota</taxon>
        <taxon>Metazoa</taxon>
        <taxon>Ecdysozoa</taxon>
        <taxon>Arthropoda</taxon>
        <taxon>Hexapoda</taxon>
        <taxon>Insecta</taxon>
        <taxon>Pterygota</taxon>
        <taxon>Neoptera</taxon>
        <taxon>Endopterygota</taxon>
        <taxon>Coleoptera</taxon>
        <taxon>Polyphaga</taxon>
        <taxon>Cucujiformia</taxon>
        <taxon>Curculionidae</taxon>
        <taxon>Dryophthorinae</taxon>
        <taxon>Sitophilus</taxon>
    </lineage>
</organism>
<dbReference type="PROSITE" id="PS50950">
    <property type="entry name" value="ZF_THAP"/>
    <property type="match status" value="1"/>
</dbReference>